<sequence>MIHVESGVGIPPVDSSSKGGASHHNGSHLVFIITIILWDTLFMSMLYFTLHIVYTKYTASSSLQKRWILAVGVLLACGIGPVIAFTVLTHNRLVCLLGIISIVCLIFPVLAFSFALLAWKFLRRFRQTNQAAVAATV</sequence>
<proteinExistence type="predicted"/>
<accession>A0ABD1YJ75</accession>
<dbReference type="EMBL" id="JBHFFA010000004">
    <property type="protein sequence ID" value="KAL2630725.1"/>
    <property type="molecule type" value="Genomic_DNA"/>
</dbReference>
<evidence type="ECO:0000313" key="2">
    <source>
        <dbReference type="EMBL" id="KAL2630725.1"/>
    </source>
</evidence>
<feature type="transmembrane region" description="Helical" evidence="1">
    <location>
        <begin position="67"/>
        <end position="90"/>
    </location>
</feature>
<keyword evidence="1" id="KW-1133">Transmembrane helix</keyword>
<dbReference type="Proteomes" id="UP001605036">
    <property type="component" value="Unassembled WGS sequence"/>
</dbReference>
<feature type="transmembrane region" description="Helical" evidence="1">
    <location>
        <begin position="29"/>
        <end position="55"/>
    </location>
</feature>
<keyword evidence="1" id="KW-0472">Membrane</keyword>
<reference evidence="2 3" key="1">
    <citation type="submission" date="2024-09" db="EMBL/GenBank/DDBJ databases">
        <title>Chromosome-scale assembly of Riccia fluitans.</title>
        <authorList>
            <person name="Paukszto L."/>
            <person name="Sawicki J."/>
            <person name="Karawczyk K."/>
            <person name="Piernik-Szablinska J."/>
            <person name="Szczecinska M."/>
            <person name="Mazdziarz M."/>
        </authorList>
    </citation>
    <scope>NUCLEOTIDE SEQUENCE [LARGE SCALE GENOMIC DNA]</scope>
    <source>
        <strain evidence="2">Rf_01</strain>
        <tissue evidence="2">Aerial parts of the thallus</tissue>
    </source>
</reference>
<organism evidence="2 3">
    <name type="scientific">Riccia fluitans</name>
    <dbReference type="NCBI Taxonomy" id="41844"/>
    <lineage>
        <taxon>Eukaryota</taxon>
        <taxon>Viridiplantae</taxon>
        <taxon>Streptophyta</taxon>
        <taxon>Embryophyta</taxon>
        <taxon>Marchantiophyta</taxon>
        <taxon>Marchantiopsida</taxon>
        <taxon>Marchantiidae</taxon>
        <taxon>Marchantiales</taxon>
        <taxon>Ricciaceae</taxon>
        <taxon>Riccia</taxon>
    </lineage>
</organism>
<dbReference type="AlphaFoldDB" id="A0ABD1YJ75"/>
<keyword evidence="1" id="KW-0812">Transmembrane</keyword>
<keyword evidence="3" id="KW-1185">Reference proteome</keyword>
<gene>
    <name evidence="2" type="ORF">R1flu_015411</name>
</gene>
<comment type="caution">
    <text evidence="2">The sequence shown here is derived from an EMBL/GenBank/DDBJ whole genome shotgun (WGS) entry which is preliminary data.</text>
</comment>
<name>A0ABD1YJ75_9MARC</name>
<evidence type="ECO:0000256" key="1">
    <source>
        <dbReference type="SAM" id="Phobius"/>
    </source>
</evidence>
<feature type="transmembrane region" description="Helical" evidence="1">
    <location>
        <begin position="96"/>
        <end position="119"/>
    </location>
</feature>
<protein>
    <submittedName>
        <fullName evidence="2">Uncharacterized protein</fullName>
    </submittedName>
</protein>
<evidence type="ECO:0000313" key="3">
    <source>
        <dbReference type="Proteomes" id="UP001605036"/>
    </source>
</evidence>